<dbReference type="Gene3D" id="3.30.300.30">
    <property type="match status" value="1"/>
</dbReference>
<evidence type="ECO:0000313" key="8">
    <source>
        <dbReference type="Proteomes" id="UP000635245"/>
    </source>
</evidence>
<keyword evidence="3" id="KW-0597">Phosphoprotein</keyword>
<dbReference type="RefSeq" id="WP_200315206.1">
    <property type="nucleotide sequence ID" value="NZ_JAENJH010000001.1"/>
</dbReference>
<dbReference type="Gene3D" id="1.10.1200.10">
    <property type="entry name" value="ACP-like"/>
    <property type="match status" value="1"/>
</dbReference>
<sequence>MSFAQRRLWFLDRLEGLGSAYNVPLVARMRGVLDTAVLRSALADMVARHESLRTVLGETGGTPYQRVLAAGDATPELTVLDVADVAGTVAEVVRYEFDITAELPIRSWVLRVSAEESVVVVLVHHIAADEWSAAPLLRDLGDAYGARLAGREPDWAPLPVQYADYAMWQRELLGDGDRDSPLGTQVEFWREQLAGLPEVLPLPTDRARPAVPSHRGETVDVELDAAGYDALRKVADASGVTVFMVLQAGVAALLSRLGAGVDVPLGSPVAGRSDEALDEVVGFFVNTLVLRTDLSGDPSLGELLTRVRETNLAAYGYQDVPFERLVELLNPPRSLARHPLFQVMVLYQRRDAPLPGLPGLHSEPEPVEQGAAKFDLTFAFADDPRAGRLSASITYSTDLFDRATAESFAWRLRRLLEAWTAEPRTPLGELDLLTAAERGAVLSGWDGARTEVPATTLPSLVSAQAARSPWTTALVGDGVRLDYADLDARVEAMAGSLRTLGVGPDTIVAVAAPRSVELVVALLAVQRAGGAYLPLDPGHPAARNEYVLTDARPALLLTPSWARLDLVSPVPVHTFDAHGTVDGTGTGAAARAGRPAAPDDAAYVIYTSGSTGRPKGTVITHRAIVNRLLWMQDTFGLGEGEAVLQKTPSGFDVSVWEFFWPLLTGATLVLARPDGHREPRYLAKLIQDEHVSTVHFVPSMLRAFLDEPAARDCTGLRRVLCSGEALPRELAERALATLDAELHNLYGPTECAVDVTWTRVRSEPAAPVPIGRGVWNTACRVLDARLRPVPPAVPGELYVGGVQLARGYLGRAGLTAARFVAAEDGGRWYRTGDLARWRADGELEFLGRADDQVKIRGLRIELGEIESVLGTHPDVATAVAAVHENRIVAYVVARTGSDLGDAAGLREHAAAQLPDYMVPAIVVPLDELPLSPNGKLDRSRLPEPDFAALAGSREAAGPGERVLTTLFAELLRLPEVGADDSFFALGGDSILSLQLVSRARDAGLVITPRQVFERQTPAGLADVALAETAQPEAALVSEDGRLPLTPIMRWLLGRGGDARSFVQYRLLTTPDGVGKDDVVRLLGVLLDRHGALRSRLDGDELMVTPAHEVSVEPLLTVVDAAGPGDLAGRLDAAVEALDPGQGRMLSAVWFDAGPDASAERPGRLLLVVHHLAVDGVSWRILLDDLNRAWSDPDATPAASTSLRAWALGLAGRAESGEFASELALWRSVLEAPDPVLGARALTPADTMACVEHLTSAVPAETTRHLLTTVPRAFHAGVNDVLLTGLALAVADWRRARGRATGGVLVALEGHGREEHLLPGADLSRTVGWFTSLYPVWLDPGTGDHAHALKRVKETLRALPGNGSGFGALRHLTGELGDGGEPQLGFNYHGRVSAGARAQDGFAVAPESAELAPPVATGLPAPRVLDLNASTVDADDGPVLRVNWSWVHDLLGEDDVRELAERYTTALTGLVAHVVDGGAGGHTPSDVDLLDLDQDEIDDFEAEWGER</sequence>
<dbReference type="Gene3D" id="3.30.559.10">
    <property type="entry name" value="Chloramphenicol acetyltransferase-like domain"/>
    <property type="match status" value="2"/>
</dbReference>
<dbReference type="Gene3D" id="3.30.559.30">
    <property type="entry name" value="Nonribosomal peptide synthetase, condensation domain"/>
    <property type="match status" value="2"/>
</dbReference>
<gene>
    <name evidence="7" type="ORF">JHE00_05095</name>
</gene>
<dbReference type="InterPro" id="IPR000873">
    <property type="entry name" value="AMP-dep_synth/lig_dom"/>
</dbReference>
<evidence type="ECO:0000256" key="3">
    <source>
        <dbReference type="ARBA" id="ARBA00022553"/>
    </source>
</evidence>
<dbReference type="FunFam" id="3.40.50.12780:FF:000012">
    <property type="entry name" value="Non-ribosomal peptide synthetase"/>
    <property type="match status" value="1"/>
</dbReference>
<dbReference type="SUPFAM" id="SSF52777">
    <property type="entry name" value="CoA-dependent acyltransferases"/>
    <property type="match status" value="4"/>
</dbReference>
<evidence type="ECO:0000313" key="7">
    <source>
        <dbReference type="EMBL" id="MBK1783696.1"/>
    </source>
</evidence>
<keyword evidence="5" id="KW-0045">Antibiotic biosynthesis</keyword>
<dbReference type="GO" id="GO:0008610">
    <property type="term" value="P:lipid biosynthetic process"/>
    <property type="evidence" value="ECO:0007669"/>
    <property type="project" value="UniProtKB-ARBA"/>
</dbReference>
<dbReference type="InterPro" id="IPR036736">
    <property type="entry name" value="ACP-like_sf"/>
</dbReference>
<dbReference type="InterPro" id="IPR020845">
    <property type="entry name" value="AMP-binding_CS"/>
</dbReference>
<dbReference type="EMBL" id="JAENJH010000001">
    <property type="protein sequence ID" value="MBK1783696.1"/>
    <property type="molecule type" value="Genomic_DNA"/>
</dbReference>
<dbReference type="PROSITE" id="PS00455">
    <property type="entry name" value="AMP_BINDING"/>
    <property type="match status" value="1"/>
</dbReference>
<evidence type="ECO:0000259" key="6">
    <source>
        <dbReference type="PROSITE" id="PS50075"/>
    </source>
</evidence>
<accession>A0A934QN60</accession>
<dbReference type="InterPro" id="IPR025110">
    <property type="entry name" value="AMP-bd_C"/>
</dbReference>
<dbReference type="FunFam" id="3.40.50.980:FF:000002">
    <property type="entry name" value="Enterobactin synthetase component F"/>
    <property type="match status" value="1"/>
</dbReference>
<evidence type="ECO:0000256" key="1">
    <source>
        <dbReference type="ARBA" id="ARBA00001957"/>
    </source>
</evidence>
<dbReference type="InterPro" id="IPR001242">
    <property type="entry name" value="Condensation_dom"/>
</dbReference>
<feature type="domain" description="Carrier" evidence="6">
    <location>
        <begin position="954"/>
        <end position="1028"/>
    </location>
</feature>
<dbReference type="InterPro" id="IPR010060">
    <property type="entry name" value="NRPS_synth"/>
</dbReference>
<dbReference type="NCBIfam" id="TIGR01733">
    <property type="entry name" value="AA-adenyl-dom"/>
    <property type="match status" value="1"/>
</dbReference>
<dbReference type="Pfam" id="PF00501">
    <property type="entry name" value="AMP-binding"/>
    <property type="match status" value="1"/>
</dbReference>
<dbReference type="PANTHER" id="PTHR45527">
    <property type="entry name" value="NONRIBOSOMAL PEPTIDE SYNTHETASE"/>
    <property type="match status" value="1"/>
</dbReference>
<dbReference type="CDD" id="cd17646">
    <property type="entry name" value="A_NRPS_AB3403-like"/>
    <property type="match status" value="1"/>
</dbReference>
<protein>
    <submittedName>
        <fullName evidence="7">Amino acid adenylation domain-containing protein</fullName>
    </submittedName>
</protein>
<dbReference type="InterPro" id="IPR020806">
    <property type="entry name" value="PKS_PP-bd"/>
</dbReference>
<dbReference type="InterPro" id="IPR042099">
    <property type="entry name" value="ANL_N_sf"/>
</dbReference>
<dbReference type="Pfam" id="PF00550">
    <property type="entry name" value="PP-binding"/>
    <property type="match status" value="1"/>
</dbReference>
<dbReference type="InterPro" id="IPR023213">
    <property type="entry name" value="CAT-like_dom_sf"/>
</dbReference>
<dbReference type="GO" id="GO:0005829">
    <property type="term" value="C:cytosol"/>
    <property type="evidence" value="ECO:0007669"/>
    <property type="project" value="TreeGrafter"/>
</dbReference>
<dbReference type="SUPFAM" id="SSF47336">
    <property type="entry name" value="ACP-like"/>
    <property type="match status" value="1"/>
</dbReference>
<keyword evidence="2" id="KW-0596">Phosphopantetheine</keyword>
<dbReference type="InterPro" id="IPR010071">
    <property type="entry name" value="AA_adenyl_dom"/>
</dbReference>
<dbReference type="GO" id="GO:0047527">
    <property type="term" value="F:2,3-dihydroxybenzoate-serine ligase activity"/>
    <property type="evidence" value="ECO:0007669"/>
    <property type="project" value="TreeGrafter"/>
</dbReference>
<dbReference type="PANTHER" id="PTHR45527:SF1">
    <property type="entry name" value="FATTY ACID SYNTHASE"/>
    <property type="match status" value="1"/>
</dbReference>
<dbReference type="SMART" id="SM00823">
    <property type="entry name" value="PKS_PP"/>
    <property type="match status" value="1"/>
</dbReference>
<dbReference type="InterPro" id="IPR009081">
    <property type="entry name" value="PP-bd_ACP"/>
</dbReference>
<reference evidence="7" key="1">
    <citation type="submission" date="2020-12" db="EMBL/GenBank/DDBJ databases">
        <title>Prauserella sp. ASG 168, a novel actinomycete isolated from cave rock.</title>
        <authorList>
            <person name="Suriyachadkun C."/>
        </authorList>
    </citation>
    <scope>NUCLEOTIDE SEQUENCE</scope>
    <source>
        <strain evidence="7">ASG 168</strain>
    </source>
</reference>
<evidence type="ECO:0000256" key="2">
    <source>
        <dbReference type="ARBA" id="ARBA00022450"/>
    </source>
</evidence>
<evidence type="ECO:0000256" key="5">
    <source>
        <dbReference type="ARBA" id="ARBA00023194"/>
    </source>
</evidence>
<keyword evidence="4" id="KW-0677">Repeat</keyword>
<dbReference type="GO" id="GO:0043041">
    <property type="term" value="P:amino acid activation for nonribosomal peptide biosynthetic process"/>
    <property type="evidence" value="ECO:0007669"/>
    <property type="project" value="TreeGrafter"/>
</dbReference>
<dbReference type="GO" id="GO:0009366">
    <property type="term" value="C:enterobactin synthetase complex"/>
    <property type="evidence" value="ECO:0007669"/>
    <property type="project" value="TreeGrafter"/>
</dbReference>
<dbReference type="Pfam" id="PF13193">
    <property type="entry name" value="AMP-binding_C"/>
    <property type="match status" value="1"/>
</dbReference>
<dbReference type="InterPro" id="IPR006162">
    <property type="entry name" value="Ppantetheine_attach_site"/>
</dbReference>
<name>A0A934QN60_9PSEU</name>
<proteinExistence type="predicted"/>
<dbReference type="SUPFAM" id="SSF56801">
    <property type="entry name" value="Acetyl-CoA synthetase-like"/>
    <property type="match status" value="1"/>
</dbReference>
<comment type="caution">
    <text evidence="7">The sequence shown here is derived from an EMBL/GenBank/DDBJ whole genome shotgun (WGS) entry which is preliminary data.</text>
</comment>
<dbReference type="InterPro" id="IPR045851">
    <property type="entry name" value="AMP-bd_C_sf"/>
</dbReference>
<dbReference type="Pfam" id="PF00668">
    <property type="entry name" value="Condensation"/>
    <property type="match status" value="2"/>
</dbReference>
<comment type="cofactor">
    <cofactor evidence="1">
        <name>pantetheine 4'-phosphate</name>
        <dbReference type="ChEBI" id="CHEBI:47942"/>
    </cofactor>
</comment>
<dbReference type="FunFam" id="3.40.50.980:FF:000001">
    <property type="entry name" value="Non-ribosomal peptide synthetase"/>
    <property type="match status" value="1"/>
</dbReference>
<keyword evidence="8" id="KW-1185">Reference proteome</keyword>
<dbReference type="CDD" id="cd19540">
    <property type="entry name" value="LCL_NRPS-like"/>
    <property type="match status" value="1"/>
</dbReference>
<evidence type="ECO:0000256" key="4">
    <source>
        <dbReference type="ARBA" id="ARBA00022737"/>
    </source>
</evidence>
<dbReference type="GO" id="GO:0031177">
    <property type="term" value="F:phosphopantetheine binding"/>
    <property type="evidence" value="ECO:0007669"/>
    <property type="project" value="InterPro"/>
</dbReference>
<dbReference type="NCBIfam" id="TIGR01720">
    <property type="entry name" value="NRPS-para261"/>
    <property type="match status" value="1"/>
</dbReference>
<dbReference type="PROSITE" id="PS50075">
    <property type="entry name" value="CARRIER"/>
    <property type="match status" value="1"/>
</dbReference>
<dbReference type="Proteomes" id="UP000635245">
    <property type="component" value="Unassembled WGS sequence"/>
</dbReference>
<dbReference type="PROSITE" id="PS00012">
    <property type="entry name" value="PHOSPHOPANTETHEINE"/>
    <property type="match status" value="1"/>
</dbReference>
<organism evidence="7 8">
    <name type="scientific">Prauserella cavernicola</name>
    <dbReference type="NCBI Taxonomy" id="2800127"/>
    <lineage>
        <taxon>Bacteria</taxon>
        <taxon>Bacillati</taxon>
        <taxon>Actinomycetota</taxon>
        <taxon>Actinomycetes</taxon>
        <taxon>Pseudonocardiales</taxon>
        <taxon>Pseudonocardiaceae</taxon>
        <taxon>Prauserella</taxon>
    </lineage>
</organism>
<dbReference type="FunFam" id="3.30.300.30:FF:000010">
    <property type="entry name" value="Enterobactin synthetase component F"/>
    <property type="match status" value="1"/>
</dbReference>
<dbReference type="GO" id="GO:0009239">
    <property type="term" value="P:enterobactin biosynthetic process"/>
    <property type="evidence" value="ECO:0007669"/>
    <property type="project" value="TreeGrafter"/>
</dbReference>
<dbReference type="Gene3D" id="3.40.50.12780">
    <property type="entry name" value="N-terminal domain of ligase-like"/>
    <property type="match status" value="1"/>
</dbReference>